<accession>A0A936TD93</accession>
<feature type="domain" description="ABC-2 type transporter transmembrane" evidence="6">
    <location>
        <begin position="8"/>
        <end position="198"/>
    </location>
</feature>
<evidence type="ECO:0000313" key="7">
    <source>
        <dbReference type="EMBL" id="MBK9295364.1"/>
    </source>
</evidence>
<protein>
    <submittedName>
        <fullName evidence="7">ABC transporter permease</fullName>
    </submittedName>
</protein>
<feature type="transmembrane region" description="Helical" evidence="5">
    <location>
        <begin position="217"/>
        <end position="237"/>
    </location>
</feature>
<feature type="transmembrane region" description="Helical" evidence="5">
    <location>
        <begin position="21"/>
        <end position="39"/>
    </location>
</feature>
<name>A0A936TD93_9ACTN</name>
<dbReference type="InterPro" id="IPR000412">
    <property type="entry name" value="ABC_2_transport"/>
</dbReference>
<dbReference type="GO" id="GO:0140359">
    <property type="term" value="F:ABC-type transporter activity"/>
    <property type="evidence" value="ECO:0007669"/>
    <property type="project" value="InterPro"/>
</dbReference>
<dbReference type="PANTHER" id="PTHR43229:SF2">
    <property type="entry name" value="NODULATION PROTEIN J"/>
    <property type="match status" value="1"/>
</dbReference>
<keyword evidence="4 5" id="KW-0472">Membrane</keyword>
<evidence type="ECO:0000313" key="8">
    <source>
        <dbReference type="Proteomes" id="UP000727993"/>
    </source>
</evidence>
<dbReference type="PIRSF" id="PIRSF006648">
    <property type="entry name" value="DrrB"/>
    <property type="match status" value="1"/>
</dbReference>
<dbReference type="Pfam" id="PF01061">
    <property type="entry name" value="ABC2_membrane"/>
    <property type="match status" value="1"/>
</dbReference>
<dbReference type="InterPro" id="IPR051784">
    <property type="entry name" value="Nod_factor_ABC_transporter"/>
</dbReference>
<evidence type="ECO:0000256" key="3">
    <source>
        <dbReference type="ARBA" id="ARBA00022989"/>
    </source>
</evidence>
<keyword evidence="3 5" id="KW-1133">Transmembrane helix</keyword>
<feature type="transmembrane region" description="Helical" evidence="5">
    <location>
        <begin position="130"/>
        <end position="151"/>
    </location>
</feature>
<feature type="transmembrane region" description="Helical" evidence="5">
    <location>
        <begin position="97"/>
        <end position="124"/>
    </location>
</feature>
<proteinExistence type="predicted"/>
<comment type="subcellular location">
    <subcellularLocation>
        <location evidence="1">Membrane</location>
        <topology evidence="1">Multi-pass membrane protein</topology>
    </subcellularLocation>
</comment>
<gene>
    <name evidence="7" type="ORF">IPN02_00505</name>
</gene>
<feature type="transmembrane region" description="Helical" evidence="5">
    <location>
        <begin position="158"/>
        <end position="179"/>
    </location>
</feature>
<dbReference type="EMBL" id="JADJZA010000001">
    <property type="protein sequence ID" value="MBK9295364.1"/>
    <property type="molecule type" value="Genomic_DNA"/>
</dbReference>
<dbReference type="InterPro" id="IPR013525">
    <property type="entry name" value="ABC2_TM"/>
</dbReference>
<dbReference type="AlphaFoldDB" id="A0A936TD93"/>
<sequence>MRPFLSQWRAEFSLAMRQGEQLLVSVGIPLGILVFFSQIDVVRFDGVDAVDYLTPATMALAVMSTSMVSLGIGTGFDRNYGVLKRLGSTPLGRGRWLAAKVATVATIEVGQVAVLAMVGAALGWRPPPTWPLGLVALALGTAAFAGIGLALAGRLPALANLAATNSLYLVLLLIGGMVVPIDKFPAPLAAVAHALPAAPLAGLTVTTMGPESFATGWLWGVLAGWAIIAPLVAARTFRWDG</sequence>
<evidence type="ECO:0000256" key="2">
    <source>
        <dbReference type="ARBA" id="ARBA00022692"/>
    </source>
</evidence>
<keyword evidence="2 5" id="KW-0812">Transmembrane</keyword>
<organism evidence="7 8">
    <name type="scientific">Candidatus Neomicrothrix subdominans</name>
    <dbReference type="NCBI Taxonomy" id="2954438"/>
    <lineage>
        <taxon>Bacteria</taxon>
        <taxon>Bacillati</taxon>
        <taxon>Actinomycetota</taxon>
        <taxon>Acidimicrobiia</taxon>
        <taxon>Acidimicrobiales</taxon>
        <taxon>Microthrixaceae</taxon>
        <taxon>Candidatus Neomicrothrix</taxon>
    </lineage>
</organism>
<dbReference type="GO" id="GO:0043190">
    <property type="term" value="C:ATP-binding cassette (ABC) transporter complex"/>
    <property type="evidence" value="ECO:0007669"/>
    <property type="project" value="InterPro"/>
</dbReference>
<evidence type="ECO:0000259" key="6">
    <source>
        <dbReference type="Pfam" id="PF01061"/>
    </source>
</evidence>
<feature type="transmembrane region" description="Helical" evidence="5">
    <location>
        <begin position="59"/>
        <end position="76"/>
    </location>
</feature>
<evidence type="ECO:0000256" key="4">
    <source>
        <dbReference type="ARBA" id="ARBA00023136"/>
    </source>
</evidence>
<comment type="caution">
    <text evidence="7">The sequence shown here is derived from an EMBL/GenBank/DDBJ whole genome shotgun (WGS) entry which is preliminary data.</text>
</comment>
<evidence type="ECO:0000256" key="5">
    <source>
        <dbReference type="SAM" id="Phobius"/>
    </source>
</evidence>
<dbReference type="PANTHER" id="PTHR43229">
    <property type="entry name" value="NODULATION PROTEIN J"/>
    <property type="match status" value="1"/>
</dbReference>
<dbReference type="Proteomes" id="UP000727993">
    <property type="component" value="Unassembled WGS sequence"/>
</dbReference>
<evidence type="ECO:0000256" key="1">
    <source>
        <dbReference type="ARBA" id="ARBA00004141"/>
    </source>
</evidence>
<reference evidence="7 8" key="1">
    <citation type="submission" date="2020-10" db="EMBL/GenBank/DDBJ databases">
        <title>Connecting structure to function with the recovery of over 1000 high-quality activated sludge metagenome-assembled genomes encoding full-length rRNA genes using long-read sequencing.</title>
        <authorList>
            <person name="Singleton C.M."/>
            <person name="Petriglieri F."/>
            <person name="Kristensen J.M."/>
            <person name="Kirkegaard R.H."/>
            <person name="Michaelsen T.Y."/>
            <person name="Andersen M.H."/>
            <person name="Karst S.M."/>
            <person name="Dueholm M.S."/>
            <person name="Nielsen P.H."/>
            <person name="Albertsen M."/>
        </authorList>
    </citation>
    <scope>NUCLEOTIDE SEQUENCE [LARGE SCALE GENOMIC DNA]</scope>
    <source>
        <strain evidence="7">Lyne_18-Q3-R50-59_MAXAC.006</strain>
    </source>
</reference>